<feature type="transmembrane region" description="Helical" evidence="8">
    <location>
        <begin position="137"/>
        <end position="158"/>
    </location>
</feature>
<dbReference type="Gene3D" id="1.10.3720.10">
    <property type="entry name" value="MetI-like"/>
    <property type="match status" value="1"/>
</dbReference>
<evidence type="ECO:0000259" key="9">
    <source>
        <dbReference type="PROSITE" id="PS50928"/>
    </source>
</evidence>
<dbReference type="GO" id="GO:0022857">
    <property type="term" value="F:transmembrane transporter activity"/>
    <property type="evidence" value="ECO:0007669"/>
    <property type="project" value="InterPro"/>
</dbReference>
<dbReference type="RefSeq" id="WP_128208914.1">
    <property type="nucleotide sequence ID" value="NZ_JBHRSO010000019.1"/>
</dbReference>
<evidence type="ECO:0000256" key="3">
    <source>
        <dbReference type="ARBA" id="ARBA00022448"/>
    </source>
</evidence>
<feature type="transmembrane region" description="Helical" evidence="8">
    <location>
        <begin position="341"/>
        <end position="360"/>
    </location>
</feature>
<dbReference type="CDD" id="cd06261">
    <property type="entry name" value="TM_PBP2"/>
    <property type="match status" value="1"/>
</dbReference>
<comment type="subcellular location">
    <subcellularLocation>
        <location evidence="1">Cell inner membrane</location>
        <topology evidence="1">Multi-pass membrane protein</topology>
    </subcellularLocation>
    <subcellularLocation>
        <location evidence="8">Cell membrane</location>
        <topology evidence="8">Multi-pass membrane protein</topology>
    </subcellularLocation>
</comment>
<evidence type="ECO:0000256" key="4">
    <source>
        <dbReference type="ARBA" id="ARBA00022475"/>
    </source>
</evidence>
<accession>A0A443JKB2</accession>
<dbReference type="SUPFAM" id="SSF161098">
    <property type="entry name" value="MetI-like"/>
    <property type="match status" value="1"/>
</dbReference>
<keyword evidence="5 8" id="KW-0812">Transmembrane</keyword>
<reference evidence="10 11" key="2">
    <citation type="submission" date="2019-01" db="EMBL/GenBank/DDBJ databases">
        <authorList>
            <person name="Li Y."/>
        </authorList>
    </citation>
    <scope>NUCLEOTIDE SEQUENCE [LARGE SCALE GENOMIC DNA]</scope>
    <source>
        <strain evidence="10 11">SK2B-1</strain>
    </source>
</reference>
<evidence type="ECO:0000256" key="7">
    <source>
        <dbReference type="ARBA" id="ARBA00023136"/>
    </source>
</evidence>
<feature type="transmembrane region" description="Helical" evidence="8">
    <location>
        <begin position="170"/>
        <end position="190"/>
    </location>
</feature>
<protein>
    <submittedName>
        <fullName evidence="10">Amino acid ABC transporter permease</fullName>
    </submittedName>
</protein>
<dbReference type="PANTHER" id="PTHR30614:SF41">
    <property type="entry name" value="INNER MEMBRANE AMINO-ACID ABC TRANSPORTER PERMEASE PROTEIN YHDY"/>
    <property type="match status" value="1"/>
</dbReference>
<evidence type="ECO:0000313" key="11">
    <source>
        <dbReference type="Proteomes" id="UP000284476"/>
    </source>
</evidence>
<comment type="similarity">
    <text evidence="2">Belongs to the binding-protein-dependent transport system permease family. HisMQ subfamily.</text>
</comment>
<dbReference type="AlphaFoldDB" id="A0A443JKB2"/>
<sequence>MTHILTSGIELPASDAIRPPPAQENRVRALTGALFGSTFSTLITLIGGALLLVFAWFALKWAIVDAVWTAPGGSAACAKPGAGACWAVIGAKYPVILFGAFPYAEQWRGVVLIALWLVWAGVSIFRRVPALTKIIGWIAIFIVSIILMRGGIFGMTYVGTDQWGGLPLSFMIFGGTIAGGLPLGILLALGRRSRLPIFSALCTAVIEVTRGFPLLVVLFFAALIMPLFLPPQLNVDKLVRAEIGMIIFFAAYAAETIRGGLQTLPLGQDEAAQALGLSYRQRLLKVILPQAIASALPSLFNDIVRSFKNTTFFAILGLWDILGATKSALQDPEWVKYSIEGYLFVFLLYFVICSGLSLYGRSLERESLSRLRRAGK</sequence>
<dbReference type="EMBL" id="SAUZ01000012">
    <property type="protein sequence ID" value="RWR20426.1"/>
    <property type="molecule type" value="Genomic_DNA"/>
</dbReference>
<keyword evidence="7 8" id="KW-0472">Membrane</keyword>
<feature type="domain" description="ABC transmembrane type-1" evidence="9">
    <location>
        <begin position="166"/>
        <end position="360"/>
    </location>
</feature>
<dbReference type="NCBIfam" id="TIGR01726">
    <property type="entry name" value="HEQRo_perm_3TM"/>
    <property type="match status" value="1"/>
</dbReference>
<comment type="caution">
    <text evidence="10">The sequence shown here is derived from an EMBL/GenBank/DDBJ whole genome shotgun (WGS) entry which is preliminary data.</text>
</comment>
<dbReference type="PROSITE" id="PS50928">
    <property type="entry name" value="ABC_TM1"/>
    <property type="match status" value="1"/>
</dbReference>
<dbReference type="InterPro" id="IPR010065">
    <property type="entry name" value="AA_ABC_transptr_permease_3TM"/>
</dbReference>
<dbReference type="PANTHER" id="PTHR30614">
    <property type="entry name" value="MEMBRANE COMPONENT OF AMINO ACID ABC TRANSPORTER"/>
    <property type="match status" value="1"/>
</dbReference>
<organism evidence="10 11">
    <name type="scientific">Paenirhodobacter populi</name>
    <dbReference type="NCBI Taxonomy" id="2306993"/>
    <lineage>
        <taxon>Bacteria</taxon>
        <taxon>Pseudomonadati</taxon>
        <taxon>Pseudomonadota</taxon>
        <taxon>Alphaproteobacteria</taxon>
        <taxon>Rhodobacterales</taxon>
        <taxon>Rhodobacter group</taxon>
        <taxon>Paenirhodobacter</taxon>
    </lineage>
</organism>
<dbReference type="InterPro" id="IPR043429">
    <property type="entry name" value="ArtM/GltK/GlnP/TcyL/YhdX-like"/>
</dbReference>
<evidence type="ECO:0000256" key="6">
    <source>
        <dbReference type="ARBA" id="ARBA00022989"/>
    </source>
</evidence>
<evidence type="ECO:0000256" key="1">
    <source>
        <dbReference type="ARBA" id="ARBA00004429"/>
    </source>
</evidence>
<feature type="transmembrane region" description="Helical" evidence="8">
    <location>
        <begin position="33"/>
        <end position="59"/>
    </location>
</feature>
<dbReference type="GO" id="GO:0043190">
    <property type="term" value="C:ATP-binding cassette (ABC) transporter complex"/>
    <property type="evidence" value="ECO:0007669"/>
    <property type="project" value="InterPro"/>
</dbReference>
<dbReference type="Pfam" id="PF00528">
    <property type="entry name" value="BPD_transp_1"/>
    <property type="match status" value="1"/>
</dbReference>
<name>A0A443JKB2_9RHOB</name>
<gene>
    <name evidence="10" type="ORF">D2T30_11040</name>
</gene>
<evidence type="ECO:0000313" key="10">
    <source>
        <dbReference type="EMBL" id="RWR20426.1"/>
    </source>
</evidence>
<proteinExistence type="inferred from homology"/>
<evidence type="ECO:0000256" key="5">
    <source>
        <dbReference type="ARBA" id="ARBA00022692"/>
    </source>
</evidence>
<dbReference type="InterPro" id="IPR000515">
    <property type="entry name" value="MetI-like"/>
</dbReference>
<keyword evidence="6 8" id="KW-1133">Transmembrane helix</keyword>
<dbReference type="GO" id="GO:0006865">
    <property type="term" value="P:amino acid transport"/>
    <property type="evidence" value="ECO:0007669"/>
    <property type="project" value="TreeGrafter"/>
</dbReference>
<keyword evidence="4" id="KW-1003">Cell membrane</keyword>
<feature type="transmembrane region" description="Helical" evidence="8">
    <location>
        <begin position="107"/>
        <end position="125"/>
    </location>
</feature>
<dbReference type="Proteomes" id="UP000284476">
    <property type="component" value="Unassembled WGS sequence"/>
</dbReference>
<dbReference type="InterPro" id="IPR035906">
    <property type="entry name" value="MetI-like_sf"/>
</dbReference>
<keyword evidence="3 8" id="KW-0813">Transport</keyword>
<evidence type="ECO:0000256" key="8">
    <source>
        <dbReference type="RuleBase" id="RU363032"/>
    </source>
</evidence>
<feature type="transmembrane region" description="Helical" evidence="8">
    <location>
        <begin position="211"/>
        <end position="229"/>
    </location>
</feature>
<reference evidence="10 11" key="1">
    <citation type="submission" date="2019-01" db="EMBL/GenBank/DDBJ databases">
        <title>Sinorhodobacter populi sp. nov. isolated from the symptomatic bark tissue of Populus euramericana canker.</title>
        <authorList>
            <person name="Xu G."/>
        </authorList>
    </citation>
    <scope>NUCLEOTIDE SEQUENCE [LARGE SCALE GENOMIC DNA]</scope>
    <source>
        <strain evidence="10 11">SK2B-1</strain>
    </source>
</reference>
<evidence type="ECO:0000256" key="2">
    <source>
        <dbReference type="ARBA" id="ARBA00010072"/>
    </source>
</evidence>